<keyword evidence="2" id="KW-1185">Reference proteome</keyword>
<comment type="caution">
    <text evidence="1">The sequence shown here is derived from an EMBL/GenBank/DDBJ whole genome shotgun (WGS) entry which is preliminary data.</text>
</comment>
<organism evidence="1 2">
    <name type="scientific">Paenibacillus mesotrionivorans</name>
    <dbReference type="NCBI Taxonomy" id="3160968"/>
    <lineage>
        <taxon>Bacteria</taxon>
        <taxon>Bacillati</taxon>
        <taxon>Bacillota</taxon>
        <taxon>Bacilli</taxon>
        <taxon>Bacillales</taxon>
        <taxon>Paenibacillaceae</taxon>
        <taxon>Paenibacillus</taxon>
    </lineage>
</organism>
<gene>
    <name evidence="1" type="ORF">ACI1P1_09460</name>
</gene>
<sequence length="293" mass="31290">MSFSLILVICSGLAHAVWNLLTKSSTDKAVYLWCIFMPSTILLLPLLAGEMSRAVLSPAALGMLVCSAALQAFYAWLLSHTYRRGDLSQVYPVMRGTPTLLIPLAGVCFLGERLTLWGWAGIVLMLAGFAVMGKGSRPPDASQGPENAGASPKWTQPVVMALGVGVTITCYTLVDKWNLQHLSPLAILEVTNIGFVLGLTPAVIRQGRRMLPILTSGWGRILSGAILSPGSYLLFLFAIREAEVASLAPLREIGIVFGTVLGLVLLKESFPARRLTASAIVLSGILLIAFLGS</sequence>
<evidence type="ECO:0000313" key="1">
    <source>
        <dbReference type="EMBL" id="MFM9328513.1"/>
    </source>
</evidence>
<dbReference type="Proteomes" id="UP001631969">
    <property type="component" value="Unassembled WGS sequence"/>
</dbReference>
<accession>A0ACC7NUX1</accession>
<name>A0ACC7NUX1_9BACL</name>
<evidence type="ECO:0000313" key="2">
    <source>
        <dbReference type="Proteomes" id="UP001631969"/>
    </source>
</evidence>
<reference evidence="1" key="1">
    <citation type="submission" date="2024-12" db="EMBL/GenBank/DDBJ databases">
        <authorList>
            <person name="Wu N."/>
        </authorList>
    </citation>
    <scope>NUCLEOTIDE SEQUENCE</scope>
    <source>
        <strain evidence="1">P15</strain>
    </source>
</reference>
<protein>
    <submittedName>
        <fullName evidence="1">DMT family transporter</fullName>
    </submittedName>
</protein>
<proteinExistence type="predicted"/>
<dbReference type="EMBL" id="JBJURJ010000005">
    <property type="protein sequence ID" value="MFM9328513.1"/>
    <property type="molecule type" value="Genomic_DNA"/>
</dbReference>